<proteinExistence type="inferred from homology"/>
<evidence type="ECO:0000256" key="2">
    <source>
        <dbReference type="ARBA" id="ARBA00007527"/>
    </source>
</evidence>
<dbReference type="PANTHER" id="PTHR10858">
    <property type="entry name" value="DEOXYRIBONUCLEASE II"/>
    <property type="match status" value="1"/>
</dbReference>
<name>A0AAV7T5C0_PLEWA</name>
<comment type="similarity">
    <text evidence="2">Belongs to the DNase II family.</text>
</comment>
<organism evidence="6 7">
    <name type="scientific">Pleurodeles waltl</name>
    <name type="common">Iberian ribbed newt</name>
    <dbReference type="NCBI Taxonomy" id="8319"/>
    <lineage>
        <taxon>Eukaryota</taxon>
        <taxon>Metazoa</taxon>
        <taxon>Chordata</taxon>
        <taxon>Craniata</taxon>
        <taxon>Vertebrata</taxon>
        <taxon>Euteleostomi</taxon>
        <taxon>Amphibia</taxon>
        <taxon>Batrachia</taxon>
        <taxon>Caudata</taxon>
        <taxon>Salamandroidea</taxon>
        <taxon>Salamandridae</taxon>
        <taxon>Pleurodelinae</taxon>
        <taxon>Pleurodeles</taxon>
    </lineage>
</organism>
<comment type="catalytic activity">
    <reaction evidence="1">
        <text>Endonucleolytic cleavage to nucleoside 3'-phosphates and 3'-phosphooligonucleotide end-products.</text>
        <dbReference type="EC" id="3.1.22.1"/>
    </reaction>
</comment>
<evidence type="ECO:0000256" key="3">
    <source>
        <dbReference type="ARBA" id="ARBA00012036"/>
    </source>
</evidence>
<feature type="chain" id="PRO_5043563613" description="deoxyribonuclease II" evidence="5">
    <location>
        <begin position="26"/>
        <end position="366"/>
    </location>
</feature>
<keyword evidence="5" id="KW-0732">Signal</keyword>
<sequence length="366" mass="42549">MVPQSPSSWIRLLLLLLFSVVFLHAADISCKNEAGEPVDWFVLYKLPKYKMNKRAGTGLNYMYLDSQSLEWQMSNLLINMTHSALGVTLEQLYQTYSKQENSTAYVLYNDASPNSRNYSTKPGHTKGCLLFDKSKGFWLIHSIPGFPPFPENGYSYPSSGKQNGQTVICVTYKFEQYSLIARQLLLYNPNVYNCSIPRIFHQELSHLQKICLGSYQPWIPRKSIEKLQSAQGELFVNFAKSHFYTDDIYVAWMAQLLETHLLVESWQHGKKELPSNCSLQYHVYNIKRIKLPDWSFFFSLYDHSKWCVSLGSEDQWTCLGDLNRDEKQIWRSGGFTCTRNQHIYKAFRNLVGYYQTCQDTNKLSNK</sequence>
<reference evidence="6" key="1">
    <citation type="journal article" date="2022" name="bioRxiv">
        <title>Sequencing and chromosome-scale assembly of the giantPleurodeles waltlgenome.</title>
        <authorList>
            <person name="Brown T."/>
            <person name="Elewa A."/>
            <person name="Iarovenko S."/>
            <person name="Subramanian E."/>
            <person name="Araus A.J."/>
            <person name="Petzold A."/>
            <person name="Susuki M."/>
            <person name="Suzuki K.-i.T."/>
            <person name="Hayashi T."/>
            <person name="Toyoda A."/>
            <person name="Oliveira C."/>
            <person name="Osipova E."/>
            <person name="Leigh N.D."/>
            <person name="Simon A."/>
            <person name="Yun M.H."/>
        </authorList>
    </citation>
    <scope>NUCLEOTIDE SEQUENCE</scope>
    <source>
        <strain evidence="6">20211129_DDA</strain>
        <tissue evidence="6">Liver</tissue>
    </source>
</reference>
<dbReference type="Proteomes" id="UP001066276">
    <property type="component" value="Chromosome 4_1"/>
</dbReference>
<protein>
    <recommendedName>
        <fullName evidence="3">deoxyribonuclease II</fullName>
        <ecNumber evidence="3">3.1.22.1</ecNumber>
    </recommendedName>
</protein>
<dbReference type="GO" id="GO:0004531">
    <property type="term" value="F:deoxyribonuclease II activity"/>
    <property type="evidence" value="ECO:0007669"/>
    <property type="project" value="UniProtKB-EC"/>
</dbReference>
<dbReference type="EC" id="3.1.22.1" evidence="3"/>
<feature type="signal peptide" evidence="5">
    <location>
        <begin position="1"/>
        <end position="25"/>
    </location>
</feature>
<evidence type="ECO:0000313" key="7">
    <source>
        <dbReference type="Proteomes" id="UP001066276"/>
    </source>
</evidence>
<dbReference type="EMBL" id="JANPWB010000007">
    <property type="protein sequence ID" value="KAJ1171597.1"/>
    <property type="molecule type" value="Genomic_DNA"/>
</dbReference>
<dbReference type="PANTHER" id="PTHR10858:SF2">
    <property type="entry name" value="DEOXYRIBONUCLEASE-2-BETA"/>
    <property type="match status" value="1"/>
</dbReference>
<comment type="caution">
    <text evidence="6">The sequence shown here is derived from an EMBL/GenBank/DDBJ whole genome shotgun (WGS) entry which is preliminary data.</text>
</comment>
<dbReference type="Pfam" id="PF03265">
    <property type="entry name" value="DNase_II"/>
    <property type="match status" value="1"/>
</dbReference>
<evidence type="ECO:0000256" key="1">
    <source>
        <dbReference type="ARBA" id="ARBA00000447"/>
    </source>
</evidence>
<dbReference type="AlphaFoldDB" id="A0AAV7T5C0"/>
<accession>A0AAV7T5C0</accession>
<keyword evidence="4" id="KW-0378">Hydrolase</keyword>
<evidence type="ECO:0000256" key="4">
    <source>
        <dbReference type="ARBA" id="ARBA00022801"/>
    </source>
</evidence>
<dbReference type="GO" id="GO:0006309">
    <property type="term" value="P:apoptotic DNA fragmentation"/>
    <property type="evidence" value="ECO:0007669"/>
    <property type="project" value="TreeGrafter"/>
</dbReference>
<evidence type="ECO:0000256" key="5">
    <source>
        <dbReference type="SAM" id="SignalP"/>
    </source>
</evidence>
<keyword evidence="7" id="KW-1185">Reference proteome</keyword>
<dbReference type="InterPro" id="IPR004947">
    <property type="entry name" value="DNase_II"/>
</dbReference>
<evidence type="ECO:0000313" key="6">
    <source>
        <dbReference type="EMBL" id="KAJ1171597.1"/>
    </source>
</evidence>
<gene>
    <name evidence="6" type="ORF">NDU88_003458</name>
</gene>